<organism evidence="2">
    <name type="scientific">Ixodes ricinus</name>
    <name type="common">Common tick</name>
    <name type="synonym">Acarus ricinus</name>
    <dbReference type="NCBI Taxonomy" id="34613"/>
    <lineage>
        <taxon>Eukaryota</taxon>
        <taxon>Metazoa</taxon>
        <taxon>Ecdysozoa</taxon>
        <taxon>Arthropoda</taxon>
        <taxon>Chelicerata</taxon>
        <taxon>Arachnida</taxon>
        <taxon>Acari</taxon>
        <taxon>Parasitiformes</taxon>
        <taxon>Ixodida</taxon>
        <taxon>Ixodoidea</taxon>
        <taxon>Ixodidae</taxon>
        <taxon>Ixodinae</taxon>
        <taxon>Ixodes</taxon>
    </lineage>
</organism>
<reference evidence="2" key="1">
    <citation type="submission" date="2019-12" db="EMBL/GenBank/DDBJ databases">
        <title>An insight into the sialome of adult female Ixodes ricinus ticks feeding for 6 days.</title>
        <authorList>
            <person name="Perner J."/>
            <person name="Ribeiro J.M.C."/>
        </authorList>
    </citation>
    <scope>NUCLEOTIDE SEQUENCE</scope>
    <source>
        <strain evidence="2">Semi-engorged</strain>
        <tissue evidence="2">Salivary glands</tissue>
    </source>
</reference>
<evidence type="ECO:0000256" key="1">
    <source>
        <dbReference type="SAM" id="MobiDB-lite"/>
    </source>
</evidence>
<accession>A0A6B0U3T7</accession>
<dbReference type="AlphaFoldDB" id="A0A6B0U3T7"/>
<dbReference type="EMBL" id="GIFC01004225">
    <property type="protein sequence ID" value="MXU86308.1"/>
    <property type="molecule type" value="Transcribed_RNA"/>
</dbReference>
<proteinExistence type="predicted"/>
<evidence type="ECO:0000313" key="2">
    <source>
        <dbReference type="EMBL" id="MXU86308.1"/>
    </source>
</evidence>
<name>A0A6B0U3T7_IXORI</name>
<feature type="region of interest" description="Disordered" evidence="1">
    <location>
        <begin position="1"/>
        <end position="25"/>
    </location>
</feature>
<sequence length="90" mass="9890">MAIPGRSGRNEGDCPGASTTCGPRFRPRAAWCTWGRHRDLADARRRNDGRATSPTPVSRSGGRRMRLCRARRDVKGGSPTPRSVIMWPGT</sequence>
<protein>
    <submittedName>
        <fullName evidence="2">Uncharacterized protein</fullName>
    </submittedName>
</protein>
<feature type="region of interest" description="Disordered" evidence="1">
    <location>
        <begin position="42"/>
        <end position="64"/>
    </location>
</feature>